<keyword evidence="2" id="KW-1185">Reference proteome</keyword>
<organism evidence="1 2">
    <name type="scientific">Bacteroides gallinaceum</name>
    <dbReference type="NCBI Taxonomy" id="1462571"/>
    <lineage>
        <taxon>Bacteria</taxon>
        <taxon>Pseudomonadati</taxon>
        <taxon>Bacteroidota</taxon>
        <taxon>Bacteroidia</taxon>
        <taxon>Bacteroidales</taxon>
        <taxon>Bacteroidaceae</taxon>
        <taxon>Bacteroides</taxon>
    </lineage>
</organism>
<comment type="caution">
    <text evidence="1">The sequence shown here is derived from an EMBL/GenBank/DDBJ whole genome shotgun (WGS) entry which is preliminary data.</text>
</comment>
<evidence type="ECO:0000313" key="1">
    <source>
        <dbReference type="EMBL" id="MDN0049885.1"/>
    </source>
</evidence>
<protein>
    <submittedName>
        <fullName evidence="1">Uncharacterized protein</fullName>
    </submittedName>
</protein>
<accession>A0ABT7X722</accession>
<dbReference type="Proteomes" id="UP001167871">
    <property type="component" value="Unassembled WGS sequence"/>
</dbReference>
<evidence type="ECO:0000313" key="2">
    <source>
        <dbReference type="Proteomes" id="UP001167871"/>
    </source>
</evidence>
<dbReference type="RefSeq" id="WP_087405868.1">
    <property type="nucleotide sequence ID" value="NZ_JACJKZ010000010.1"/>
</dbReference>
<name>A0ABT7X722_9BACE</name>
<dbReference type="EMBL" id="JAUEII010000023">
    <property type="protein sequence ID" value="MDN0049885.1"/>
    <property type="molecule type" value="Genomic_DNA"/>
</dbReference>
<reference evidence="1" key="1">
    <citation type="submission" date="2023-06" db="EMBL/GenBank/DDBJ databases">
        <authorList>
            <person name="Zeman M."/>
            <person name="Kubasova T."/>
            <person name="Jahodarova E."/>
            <person name="Nykrynova M."/>
            <person name="Rychlik I."/>
        </authorList>
    </citation>
    <scope>NUCLEOTIDE SEQUENCE</scope>
    <source>
        <strain evidence="1">84_SSukc20</strain>
    </source>
</reference>
<sequence>MSTKSINAELFRQLSYIADDENCMKKALDYIRKLAIQKEKAEFVSTLNEVCEQIKQASTGQLQGRPLEEVLNEFIVLRHTLLLTKN</sequence>
<gene>
    <name evidence="1" type="ORF">QVO10_10910</name>
</gene>
<reference evidence="1" key="2">
    <citation type="submission" date="2024-05" db="EMBL/GenBank/DDBJ databases">
        <title>Identification and characterization of horizontal gene transfer across gut microbiota members of farm animals based on homology search.</title>
        <authorList>
            <person name="Schwarzerova J."/>
            <person name="Nykrynova M."/>
            <person name="Jureckova K."/>
            <person name="Cejkova D."/>
            <person name="Rychlik I."/>
        </authorList>
    </citation>
    <scope>NUCLEOTIDE SEQUENCE</scope>
    <source>
        <strain evidence="1">84_SSukc20</strain>
    </source>
</reference>
<proteinExistence type="predicted"/>